<gene>
    <name evidence="1" type="ORF">TNCT_455971</name>
</gene>
<comment type="caution">
    <text evidence="1">The sequence shown here is derived from an EMBL/GenBank/DDBJ whole genome shotgun (WGS) entry which is preliminary data.</text>
</comment>
<dbReference type="AlphaFoldDB" id="A0A8X6JYE0"/>
<sequence>MAPFMRGNRRKHYIACADDSFRTTSGQVPPFCWSTPVPKESEGRSGLLMKIEQMASEKLFILFLGERSSEALEKNIVCNTPQKIRQ</sequence>
<proteinExistence type="predicted"/>
<protein>
    <submittedName>
        <fullName evidence="1">Uncharacterized protein</fullName>
    </submittedName>
</protein>
<name>A0A8X6JYE0_TRICU</name>
<dbReference type="Proteomes" id="UP000887116">
    <property type="component" value="Unassembled WGS sequence"/>
</dbReference>
<accession>A0A8X6JYE0</accession>
<keyword evidence="2" id="KW-1185">Reference proteome</keyword>
<evidence type="ECO:0000313" key="2">
    <source>
        <dbReference type="Proteomes" id="UP000887116"/>
    </source>
</evidence>
<dbReference type="EMBL" id="BMAO01008312">
    <property type="protein sequence ID" value="GFR22461.1"/>
    <property type="molecule type" value="Genomic_DNA"/>
</dbReference>
<organism evidence="1 2">
    <name type="scientific">Trichonephila clavata</name>
    <name type="common">Joro spider</name>
    <name type="synonym">Nephila clavata</name>
    <dbReference type="NCBI Taxonomy" id="2740835"/>
    <lineage>
        <taxon>Eukaryota</taxon>
        <taxon>Metazoa</taxon>
        <taxon>Ecdysozoa</taxon>
        <taxon>Arthropoda</taxon>
        <taxon>Chelicerata</taxon>
        <taxon>Arachnida</taxon>
        <taxon>Araneae</taxon>
        <taxon>Araneomorphae</taxon>
        <taxon>Entelegynae</taxon>
        <taxon>Araneoidea</taxon>
        <taxon>Nephilidae</taxon>
        <taxon>Trichonephila</taxon>
    </lineage>
</organism>
<dbReference type="OrthoDB" id="1932233at2759"/>
<evidence type="ECO:0000313" key="1">
    <source>
        <dbReference type="EMBL" id="GFR22461.1"/>
    </source>
</evidence>
<reference evidence="1" key="1">
    <citation type="submission" date="2020-07" db="EMBL/GenBank/DDBJ databases">
        <title>Multicomponent nature underlies the extraordinary mechanical properties of spider dragline silk.</title>
        <authorList>
            <person name="Kono N."/>
            <person name="Nakamura H."/>
            <person name="Mori M."/>
            <person name="Yoshida Y."/>
            <person name="Ohtoshi R."/>
            <person name="Malay A.D."/>
            <person name="Moran D.A.P."/>
            <person name="Tomita M."/>
            <person name="Numata K."/>
            <person name="Arakawa K."/>
        </authorList>
    </citation>
    <scope>NUCLEOTIDE SEQUENCE</scope>
</reference>